<keyword evidence="5 7" id="KW-0653">Protein transport</keyword>
<evidence type="ECO:0000256" key="3">
    <source>
        <dbReference type="ARBA" id="ARBA00022448"/>
    </source>
</evidence>
<dbReference type="OrthoDB" id="9984275at2759"/>
<dbReference type="GeneID" id="17293441"/>
<evidence type="ECO:0000256" key="6">
    <source>
        <dbReference type="ARBA" id="ARBA00023136"/>
    </source>
</evidence>
<evidence type="ECO:0000256" key="1">
    <source>
        <dbReference type="ARBA" id="ARBA00004170"/>
    </source>
</evidence>
<dbReference type="OMA" id="WSVKEYL"/>
<comment type="similarity">
    <text evidence="2 7">Belongs to the SNAP family.</text>
</comment>
<protein>
    <recommendedName>
        <fullName evidence="11">Alpha-soluble NSF attachment protein</fullName>
    </recommendedName>
</protein>
<dbReference type="EnsemblProtists" id="EKX36678">
    <property type="protein sequence ID" value="EKX36678"/>
    <property type="gene ID" value="GUITHDRAFT_155157"/>
</dbReference>
<dbReference type="InterPro" id="IPR011990">
    <property type="entry name" value="TPR-like_helical_dom_sf"/>
</dbReference>
<dbReference type="EMBL" id="JH993069">
    <property type="protein sequence ID" value="EKX36678.1"/>
    <property type="molecule type" value="Genomic_DNA"/>
</dbReference>
<evidence type="ECO:0000256" key="4">
    <source>
        <dbReference type="ARBA" id="ARBA00022892"/>
    </source>
</evidence>
<sequence>MAEQQADELVAKAEKKLKGGMFGSLFGSKKEDAIELYQEAANKYKQAKRWSSCGDAHRKSAELQLALNDKFGAASSFQAAFQAYKKDAGSSTVAVECLNQAIDLHINNGRFSQAAKFHKEAGELFESDLNYPKAIEHFQLAGDYYKGEDQTSSSNQCFLRVAVLSAEQEQYTRAIEVFESVASSSLDVALLKWSVKDYFFQAGLCHLATGDVIAFKRAVDRYQDLDVSFSDTRECKLLQDLGEAYEEQDVEKFTNAVFEFDQISKLDKWKTSLLLKVKNQLKESDLT</sequence>
<organism evidence="8">
    <name type="scientific">Guillardia theta (strain CCMP2712)</name>
    <name type="common">Cryptophyte</name>
    <dbReference type="NCBI Taxonomy" id="905079"/>
    <lineage>
        <taxon>Eukaryota</taxon>
        <taxon>Cryptophyceae</taxon>
        <taxon>Pyrenomonadales</taxon>
        <taxon>Geminigeraceae</taxon>
        <taxon>Guillardia</taxon>
    </lineage>
</organism>
<dbReference type="STRING" id="905079.L1IKA3"/>
<dbReference type="GO" id="GO:0006886">
    <property type="term" value="P:intracellular protein transport"/>
    <property type="evidence" value="ECO:0007669"/>
    <property type="project" value="UniProtKB-UniRule"/>
</dbReference>
<comment type="subcellular location">
    <subcellularLocation>
        <location evidence="1 7">Membrane</location>
        <topology evidence="1 7">Peripheral membrane protein</topology>
    </subcellularLocation>
</comment>
<dbReference type="GO" id="GO:0019905">
    <property type="term" value="F:syntaxin binding"/>
    <property type="evidence" value="ECO:0007669"/>
    <property type="project" value="TreeGrafter"/>
</dbReference>
<dbReference type="KEGG" id="gtt:GUITHDRAFT_155157"/>
<dbReference type="CDD" id="cd15832">
    <property type="entry name" value="SNAP"/>
    <property type="match status" value="1"/>
</dbReference>
<dbReference type="PANTHER" id="PTHR13768">
    <property type="entry name" value="SOLUBLE NSF ATTACHMENT PROTEIN SNAP"/>
    <property type="match status" value="1"/>
</dbReference>
<dbReference type="SUPFAM" id="SSF48452">
    <property type="entry name" value="TPR-like"/>
    <property type="match status" value="1"/>
</dbReference>
<evidence type="ECO:0000313" key="9">
    <source>
        <dbReference type="EnsemblProtists" id="EKX36678"/>
    </source>
</evidence>
<keyword evidence="6 7" id="KW-0472">Membrane</keyword>
<dbReference type="HOGENOM" id="CLU_046329_0_2_1"/>
<evidence type="ECO:0000256" key="5">
    <source>
        <dbReference type="ARBA" id="ARBA00022927"/>
    </source>
</evidence>
<name>L1IKA3_GUITC</name>
<evidence type="ECO:0000313" key="10">
    <source>
        <dbReference type="Proteomes" id="UP000011087"/>
    </source>
</evidence>
<dbReference type="GO" id="GO:0005483">
    <property type="term" value="F:soluble NSF attachment protein activity"/>
    <property type="evidence" value="ECO:0007669"/>
    <property type="project" value="TreeGrafter"/>
</dbReference>
<dbReference type="GO" id="GO:0035494">
    <property type="term" value="P:SNARE complex disassembly"/>
    <property type="evidence" value="ECO:0007669"/>
    <property type="project" value="TreeGrafter"/>
</dbReference>
<dbReference type="eggNOG" id="KOG1586">
    <property type="taxonomic scope" value="Eukaryota"/>
</dbReference>
<reference evidence="10" key="2">
    <citation type="submission" date="2012-11" db="EMBL/GenBank/DDBJ databases">
        <authorList>
            <person name="Kuo A."/>
            <person name="Curtis B.A."/>
            <person name="Tanifuji G."/>
            <person name="Burki F."/>
            <person name="Gruber A."/>
            <person name="Irimia M."/>
            <person name="Maruyama S."/>
            <person name="Arias M.C."/>
            <person name="Ball S.G."/>
            <person name="Gile G.H."/>
            <person name="Hirakawa Y."/>
            <person name="Hopkins J.F."/>
            <person name="Rensing S.A."/>
            <person name="Schmutz J."/>
            <person name="Symeonidi A."/>
            <person name="Elias M."/>
            <person name="Eveleigh R.J."/>
            <person name="Herman E.K."/>
            <person name="Klute M.J."/>
            <person name="Nakayama T."/>
            <person name="Obornik M."/>
            <person name="Reyes-Prieto A."/>
            <person name="Armbrust E.V."/>
            <person name="Aves S.J."/>
            <person name="Beiko R.G."/>
            <person name="Coutinho P."/>
            <person name="Dacks J.B."/>
            <person name="Durnford D.G."/>
            <person name="Fast N.M."/>
            <person name="Green B.R."/>
            <person name="Grisdale C."/>
            <person name="Hempe F."/>
            <person name="Henrissat B."/>
            <person name="Hoppner M.P."/>
            <person name="Ishida K.-I."/>
            <person name="Kim E."/>
            <person name="Koreny L."/>
            <person name="Kroth P.G."/>
            <person name="Liu Y."/>
            <person name="Malik S.-B."/>
            <person name="Maier U.G."/>
            <person name="McRose D."/>
            <person name="Mock T."/>
            <person name="Neilson J.A."/>
            <person name="Onodera N.T."/>
            <person name="Poole A.M."/>
            <person name="Pritham E.J."/>
            <person name="Richards T.A."/>
            <person name="Rocap G."/>
            <person name="Roy S.W."/>
            <person name="Sarai C."/>
            <person name="Schaack S."/>
            <person name="Shirato S."/>
            <person name="Slamovits C.H."/>
            <person name="Spencer D.F."/>
            <person name="Suzuki S."/>
            <person name="Worden A.Z."/>
            <person name="Zauner S."/>
            <person name="Barry K."/>
            <person name="Bell C."/>
            <person name="Bharti A.K."/>
            <person name="Crow J.A."/>
            <person name="Grimwood J."/>
            <person name="Kramer R."/>
            <person name="Lindquist E."/>
            <person name="Lucas S."/>
            <person name="Salamov A."/>
            <person name="McFadden G.I."/>
            <person name="Lane C.E."/>
            <person name="Keeling P.J."/>
            <person name="Gray M.W."/>
            <person name="Grigoriev I.V."/>
            <person name="Archibald J.M."/>
        </authorList>
    </citation>
    <scope>NUCLEOTIDE SEQUENCE</scope>
    <source>
        <strain evidence="10">CCMP2712</strain>
    </source>
</reference>
<evidence type="ECO:0000313" key="8">
    <source>
        <dbReference type="EMBL" id="EKX36678.1"/>
    </source>
</evidence>
<reference evidence="8 10" key="1">
    <citation type="journal article" date="2012" name="Nature">
        <title>Algal genomes reveal evolutionary mosaicism and the fate of nucleomorphs.</title>
        <authorList>
            <consortium name="DOE Joint Genome Institute"/>
            <person name="Curtis B.A."/>
            <person name="Tanifuji G."/>
            <person name="Burki F."/>
            <person name="Gruber A."/>
            <person name="Irimia M."/>
            <person name="Maruyama S."/>
            <person name="Arias M.C."/>
            <person name="Ball S.G."/>
            <person name="Gile G.H."/>
            <person name="Hirakawa Y."/>
            <person name="Hopkins J.F."/>
            <person name="Kuo A."/>
            <person name="Rensing S.A."/>
            <person name="Schmutz J."/>
            <person name="Symeonidi A."/>
            <person name="Elias M."/>
            <person name="Eveleigh R.J."/>
            <person name="Herman E.K."/>
            <person name="Klute M.J."/>
            <person name="Nakayama T."/>
            <person name="Obornik M."/>
            <person name="Reyes-Prieto A."/>
            <person name="Armbrust E.V."/>
            <person name="Aves S.J."/>
            <person name="Beiko R.G."/>
            <person name="Coutinho P."/>
            <person name="Dacks J.B."/>
            <person name="Durnford D.G."/>
            <person name="Fast N.M."/>
            <person name="Green B.R."/>
            <person name="Grisdale C.J."/>
            <person name="Hempel F."/>
            <person name="Henrissat B."/>
            <person name="Hoppner M.P."/>
            <person name="Ishida K."/>
            <person name="Kim E."/>
            <person name="Koreny L."/>
            <person name="Kroth P.G."/>
            <person name="Liu Y."/>
            <person name="Malik S.B."/>
            <person name="Maier U.G."/>
            <person name="McRose D."/>
            <person name="Mock T."/>
            <person name="Neilson J.A."/>
            <person name="Onodera N.T."/>
            <person name="Poole A.M."/>
            <person name="Pritham E.J."/>
            <person name="Richards T.A."/>
            <person name="Rocap G."/>
            <person name="Roy S.W."/>
            <person name="Sarai C."/>
            <person name="Schaack S."/>
            <person name="Shirato S."/>
            <person name="Slamovits C.H."/>
            <person name="Spencer D.F."/>
            <person name="Suzuki S."/>
            <person name="Worden A.Z."/>
            <person name="Zauner S."/>
            <person name="Barry K."/>
            <person name="Bell C."/>
            <person name="Bharti A.K."/>
            <person name="Crow J.A."/>
            <person name="Grimwood J."/>
            <person name="Kramer R."/>
            <person name="Lindquist E."/>
            <person name="Lucas S."/>
            <person name="Salamov A."/>
            <person name="McFadden G.I."/>
            <person name="Lane C.E."/>
            <person name="Keeling P.J."/>
            <person name="Gray M.W."/>
            <person name="Grigoriev I.V."/>
            <person name="Archibald J.M."/>
        </authorList>
    </citation>
    <scope>NUCLEOTIDE SEQUENCE</scope>
    <source>
        <strain evidence="8 10">CCMP2712</strain>
    </source>
</reference>
<proteinExistence type="inferred from homology"/>
<dbReference type="Gene3D" id="1.25.40.10">
    <property type="entry name" value="Tetratricopeptide repeat domain"/>
    <property type="match status" value="1"/>
</dbReference>
<gene>
    <name evidence="8" type="ORF">GUITHDRAFT_155157</name>
</gene>
<dbReference type="Proteomes" id="UP000011087">
    <property type="component" value="Unassembled WGS sequence"/>
</dbReference>
<dbReference type="GO" id="GO:0005774">
    <property type="term" value="C:vacuolar membrane"/>
    <property type="evidence" value="ECO:0007669"/>
    <property type="project" value="TreeGrafter"/>
</dbReference>
<reference evidence="9" key="3">
    <citation type="submission" date="2016-03" db="UniProtKB">
        <authorList>
            <consortium name="EnsemblProtists"/>
        </authorList>
    </citation>
    <scope>IDENTIFICATION</scope>
</reference>
<accession>L1IKA3</accession>
<dbReference type="Pfam" id="PF14938">
    <property type="entry name" value="SNAP"/>
    <property type="match status" value="1"/>
</dbReference>
<dbReference type="FunFam" id="1.25.40.10:FF:000049">
    <property type="entry name" value="Alpha-soluble NSF attachment protein-like"/>
    <property type="match status" value="1"/>
</dbReference>
<dbReference type="GO" id="GO:0031201">
    <property type="term" value="C:SNARE complex"/>
    <property type="evidence" value="ECO:0007669"/>
    <property type="project" value="TreeGrafter"/>
</dbReference>
<dbReference type="RefSeq" id="XP_005823658.1">
    <property type="nucleotide sequence ID" value="XM_005823601.1"/>
</dbReference>
<evidence type="ECO:0000256" key="2">
    <source>
        <dbReference type="ARBA" id="ARBA00010050"/>
    </source>
</evidence>
<dbReference type="PaxDb" id="55529-EKX36678"/>
<evidence type="ECO:0008006" key="11">
    <source>
        <dbReference type="Google" id="ProtNLM"/>
    </source>
</evidence>
<keyword evidence="4 7" id="KW-0931">ER-Golgi transport</keyword>
<keyword evidence="3 7" id="KW-0813">Transport</keyword>
<evidence type="ECO:0000256" key="7">
    <source>
        <dbReference type="RuleBase" id="RU367013"/>
    </source>
</evidence>
<comment type="function">
    <text evidence="7">Required for vesicular transport between the endoplasmic reticulum and the Golgi apparatus.</text>
</comment>
<dbReference type="InterPro" id="IPR000744">
    <property type="entry name" value="NSF_attach"/>
</dbReference>
<dbReference type="PANTHER" id="PTHR13768:SF8">
    <property type="entry name" value="ALPHA-SOLUBLE NSF ATTACHMENT PROTEIN"/>
    <property type="match status" value="1"/>
</dbReference>
<dbReference type="PRINTS" id="PR00448">
    <property type="entry name" value="NSFATTACHMNT"/>
</dbReference>
<keyword evidence="10" id="KW-1185">Reference proteome</keyword>
<dbReference type="AlphaFoldDB" id="L1IKA3"/>